<proteinExistence type="predicted"/>
<dbReference type="EMBL" id="SNRW01012863">
    <property type="protein sequence ID" value="KAA6373301.1"/>
    <property type="molecule type" value="Genomic_DNA"/>
</dbReference>
<evidence type="ECO:0000313" key="1">
    <source>
        <dbReference type="EMBL" id="KAA6373301.1"/>
    </source>
</evidence>
<comment type="caution">
    <text evidence="1">The sequence shown here is derived from an EMBL/GenBank/DDBJ whole genome shotgun (WGS) entry which is preliminary data.</text>
</comment>
<organism evidence="1 2">
    <name type="scientific">Streblomastix strix</name>
    <dbReference type="NCBI Taxonomy" id="222440"/>
    <lineage>
        <taxon>Eukaryota</taxon>
        <taxon>Metamonada</taxon>
        <taxon>Preaxostyla</taxon>
        <taxon>Oxymonadida</taxon>
        <taxon>Streblomastigidae</taxon>
        <taxon>Streblomastix</taxon>
    </lineage>
</organism>
<reference evidence="1 2" key="1">
    <citation type="submission" date="2019-03" db="EMBL/GenBank/DDBJ databases">
        <title>Single cell metagenomics reveals metabolic interactions within the superorganism composed of flagellate Streblomastix strix and complex community of Bacteroidetes bacteria on its surface.</title>
        <authorList>
            <person name="Treitli S.C."/>
            <person name="Kolisko M."/>
            <person name="Husnik F."/>
            <person name="Keeling P."/>
            <person name="Hampl V."/>
        </authorList>
    </citation>
    <scope>NUCLEOTIDE SEQUENCE [LARGE SCALE GENOMIC DNA]</scope>
    <source>
        <strain evidence="1">ST1C</strain>
    </source>
</reference>
<evidence type="ECO:0000313" key="2">
    <source>
        <dbReference type="Proteomes" id="UP000324800"/>
    </source>
</evidence>
<sequence length="55" mass="5593">QLKLPASYSGVRSIAIGLVLMLDQGLEDLEVFMVTAGGKLILEGLIAGGDSATGC</sequence>
<feature type="non-terminal residue" evidence="1">
    <location>
        <position position="1"/>
    </location>
</feature>
<gene>
    <name evidence="1" type="ORF">EZS28_031171</name>
</gene>
<dbReference type="AlphaFoldDB" id="A0A5J4UTK4"/>
<name>A0A5J4UTK4_9EUKA</name>
<dbReference type="Proteomes" id="UP000324800">
    <property type="component" value="Unassembled WGS sequence"/>
</dbReference>
<protein>
    <submittedName>
        <fullName evidence="1">Uncharacterized protein</fullName>
    </submittedName>
</protein>
<accession>A0A5J4UTK4</accession>